<evidence type="ECO:0000313" key="6">
    <source>
        <dbReference type="Proteomes" id="UP000238701"/>
    </source>
</evidence>
<dbReference type="InterPro" id="IPR016195">
    <property type="entry name" value="Pol/histidinol_Pase-like"/>
</dbReference>
<reference evidence="6" key="1">
    <citation type="submission" date="2018-02" db="EMBL/GenBank/DDBJ databases">
        <authorList>
            <person name="Hausmann B."/>
        </authorList>
    </citation>
    <scope>NUCLEOTIDE SEQUENCE [LARGE SCALE GENOMIC DNA]</scope>
    <source>
        <strain evidence="6">Peat soil MAG SbA1</strain>
    </source>
</reference>
<dbReference type="EMBL" id="OMOD01000127">
    <property type="protein sequence ID" value="SPF40996.1"/>
    <property type="molecule type" value="Genomic_DNA"/>
</dbReference>
<evidence type="ECO:0000256" key="3">
    <source>
        <dbReference type="ARBA" id="ARBA00022801"/>
    </source>
</evidence>
<evidence type="ECO:0000256" key="2">
    <source>
        <dbReference type="ARBA" id="ARBA00013064"/>
    </source>
</evidence>
<dbReference type="Gene3D" id="3.20.20.140">
    <property type="entry name" value="Metal-dependent hydrolases"/>
    <property type="match status" value="1"/>
</dbReference>
<dbReference type="GO" id="GO:0030145">
    <property type="term" value="F:manganese ion binding"/>
    <property type="evidence" value="ECO:0007669"/>
    <property type="project" value="InterPro"/>
</dbReference>
<name>A0A2U3KMX4_9BACT</name>
<organism evidence="5 6">
    <name type="scientific">Candidatus Sulfotelmatobacter kueseliae</name>
    <dbReference type="NCBI Taxonomy" id="2042962"/>
    <lineage>
        <taxon>Bacteria</taxon>
        <taxon>Pseudomonadati</taxon>
        <taxon>Acidobacteriota</taxon>
        <taxon>Terriglobia</taxon>
        <taxon>Terriglobales</taxon>
        <taxon>Candidatus Korobacteraceae</taxon>
        <taxon>Candidatus Sulfotelmatobacter</taxon>
    </lineage>
</organism>
<keyword evidence="3" id="KW-0378">Hydrolase</keyword>
<dbReference type="EC" id="3.1.3.48" evidence="2"/>
<protein>
    <recommendedName>
        <fullName evidence="2">protein-tyrosine-phosphatase</fullName>
        <ecNumber evidence="2">3.1.3.48</ecNumber>
    </recommendedName>
</protein>
<sequence length="226" mass="24946">MCRAAAADGITHMVATPHANDRYAYDREYSEGLVRHLQQLVGDALKIGLGCDFHLSYDNLQDAFAHPARYTIEGTRYLLVEFSNYGIPQQISDSLLRLGDCGVTAIVTHPERNPILRENLPRVAEWAEQGCVIQMTGSALTGAWGERTRRAAEWLLEHQAVHVLATDAHDLEKRPPVLSTARDAAAAICGEDVAEALTATNPRAIVTNQPLPYFPEPLRTSYRTGK</sequence>
<dbReference type="SUPFAM" id="SSF89550">
    <property type="entry name" value="PHP domain-like"/>
    <property type="match status" value="1"/>
</dbReference>
<dbReference type="GO" id="GO:0004725">
    <property type="term" value="F:protein tyrosine phosphatase activity"/>
    <property type="evidence" value="ECO:0007669"/>
    <property type="project" value="UniProtKB-EC"/>
</dbReference>
<dbReference type="PIRSF" id="PIRSF016557">
    <property type="entry name" value="Caps_synth_CpsB"/>
    <property type="match status" value="1"/>
</dbReference>
<comment type="catalytic activity">
    <reaction evidence="4">
        <text>O-phospho-L-tyrosyl-[protein] + H2O = L-tyrosyl-[protein] + phosphate</text>
        <dbReference type="Rhea" id="RHEA:10684"/>
        <dbReference type="Rhea" id="RHEA-COMP:10136"/>
        <dbReference type="Rhea" id="RHEA-COMP:20101"/>
        <dbReference type="ChEBI" id="CHEBI:15377"/>
        <dbReference type="ChEBI" id="CHEBI:43474"/>
        <dbReference type="ChEBI" id="CHEBI:46858"/>
        <dbReference type="ChEBI" id="CHEBI:61978"/>
        <dbReference type="EC" id="3.1.3.48"/>
    </reaction>
</comment>
<gene>
    <name evidence="5" type="ORF">SBA1_340037</name>
</gene>
<evidence type="ECO:0000256" key="4">
    <source>
        <dbReference type="ARBA" id="ARBA00051722"/>
    </source>
</evidence>
<comment type="similarity">
    <text evidence="1">Belongs to the metallo-dependent hydrolases superfamily. CpsB/CapC family.</text>
</comment>
<proteinExistence type="inferred from homology"/>
<dbReference type="Proteomes" id="UP000238701">
    <property type="component" value="Unassembled WGS sequence"/>
</dbReference>
<dbReference type="AlphaFoldDB" id="A0A2U3KMX4"/>
<dbReference type="InterPro" id="IPR016667">
    <property type="entry name" value="Caps_polysacc_synth_CpsB/CapC"/>
</dbReference>
<dbReference type="PANTHER" id="PTHR39181:SF1">
    <property type="entry name" value="TYROSINE-PROTEIN PHOSPHATASE YWQE"/>
    <property type="match status" value="1"/>
</dbReference>
<evidence type="ECO:0000256" key="1">
    <source>
        <dbReference type="ARBA" id="ARBA00005750"/>
    </source>
</evidence>
<dbReference type="PANTHER" id="PTHR39181">
    <property type="entry name" value="TYROSINE-PROTEIN PHOSPHATASE YWQE"/>
    <property type="match status" value="1"/>
</dbReference>
<evidence type="ECO:0000313" key="5">
    <source>
        <dbReference type="EMBL" id="SPF40996.1"/>
    </source>
</evidence>
<dbReference type="Pfam" id="PF19567">
    <property type="entry name" value="CpsB_CapC"/>
    <property type="match status" value="1"/>
</dbReference>
<accession>A0A2U3KMX4</accession>